<dbReference type="GO" id="GO:0016042">
    <property type="term" value="P:lipid catabolic process"/>
    <property type="evidence" value="ECO:0007669"/>
    <property type="project" value="TreeGrafter"/>
</dbReference>
<name>A0AAN9GQ03_9CAEN</name>
<keyword evidence="8" id="KW-1185">Reference proteome</keyword>
<comment type="subcellular location">
    <subcellularLocation>
        <location evidence="1">Secreted</location>
    </subcellularLocation>
</comment>
<gene>
    <name evidence="7" type="ORF">V1264_002203</name>
</gene>
<reference evidence="7 8" key="1">
    <citation type="submission" date="2024-02" db="EMBL/GenBank/DDBJ databases">
        <title>Chromosome-scale genome assembly of the rough periwinkle Littorina saxatilis.</title>
        <authorList>
            <person name="De Jode A."/>
            <person name="Faria R."/>
            <person name="Formenti G."/>
            <person name="Sims Y."/>
            <person name="Smith T.P."/>
            <person name="Tracey A."/>
            <person name="Wood J.M.D."/>
            <person name="Zagrodzka Z.B."/>
            <person name="Johannesson K."/>
            <person name="Butlin R.K."/>
            <person name="Leder E.H."/>
        </authorList>
    </citation>
    <scope>NUCLEOTIDE SEQUENCE [LARGE SCALE GENOMIC DNA]</scope>
    <source>
        <strain evidence="7">Snail1</strain>
        <tissue evidence="7">Muscle</tissue>
    </source>
</reference>
<dbReference type="AlphaFoldDB" id="A0AAN9GQ03"/>
<feature type="signal peptide" evidence="5">
    <location>
        <begin position="1"/>
        <end position="19"/>
    </location>
</feature>
<dbReference type="SUPFAM" id="SSF53474">
    <property type="entry name" value="alpha/beta-Hydrolases"/>
    <property type="match status" value="1"/>
</dbReference>
<evidence type="ECO:0000256" key="3">
    <source>
        <dbReference type="ARBA" id="ARBA00022525"/>
    </source>
</evidence>
<dbReference type="GO" id="GO:0016298">
    <property type="term" value="F:lipase activity"/>
    <property type="evidence" value="ECO:0007669"/>
    <property type="project" value="InterPro"/>
</dbReference>
<evidence type="ECO:0000313" key="8">
    <source>
        <dbReference type="Proteomes" id="UP001374579"/>
    </source>
</evidence>
<dbReference type="InterPro" id="IPR029058">
    <property type="entry name" value="AB_hydrolase_fold"/>
</dbReference>
<evidence type="ECO:0000256" key="2">
    <source>
        <dbReference type="ARBA" id="ARBA00010701"/>
    </source>
</evidence>
<sequence length="345" mass="38381">MLARIVLCLTLGHSLLCNAWLFKGKCFPEMYKDFQCYRLGYPYINTPFHYPRSPRRQQILFELYTPRNRQSPQLLRALDVASVRKSSFSASEKVAFVIHGFTDSSRKQWVLDMVDKLLTVVPNVIAVDWKEGAKPPNYIRAAANTRVVGAHIATLIKTLGVDPANVHLIGHSLGAHVAGYAGEKFGHSSFSRTKIGRITGLDPASQLFERFDKRVKLDANDAAFVDVIHTDAPVIVGGFGVKKKAGHVDFYPNGGSRMPGCKNKIVSLITLNDIRDSIPCSHNRAPEYFIASISDNDFTAYHCRSRHRWRSCTSCSQDGCNRMGYHATPQPAGLFVLGTGSSYPF</sequence>
<dbReference type="CDD" id="cd00707">
    <property type="entry name" value="Pancreat_lipase_like"/>
    <property type="match status" value="1"/>
</dbReference>
<protein>
    <recommendedName>
        <fullName evidence="6">Lipase domain-containing protein</fullName>
    </recommendedName>
</protein>
<dbReference type="GO" id="GO:0005615">
    <property type="term" value="C:extracellular space"/>
    <property type="evidence" value="ECO:0007669"/>
    <property type="project" value="TreeGrafter"/>
</dbReference>
<evidence type="ECO:0000256" key="4">
    <source>
        <dbReference type="RuleBase" id="RU004262"/>
    </source>
</evidence>
<evidence type="ECO:0000256" key="5">
    <source>
        <dbReference type="SAM" id="SignalP"/>
    </source>
</evidence>
<evidence type="ECO:0000313" key="7">
    <source>
        <dbReference type="EMBL" id="KAK7116539.1"/>
    </source>
</evidence>
<dbReference type="EMBL" id="JBAMIC010000001">
    <property type="protein sequence ID" value="KAK7116539.1"/>
    <property type="molecule type" value="Genomic_DNA"/>
</dbReference>
<comment type="caution">
    <text evidence="7">The sequence shown here is derived from an EMBL/GenBank/DDBJ whole genome shotgun (WGS) entry which is preliminary data.</text>
</comment>
<feature type="domain" description="Lipase" evidence="6">
    <location>
        <begin position="50"/>
        <end position="344"/>
    </location>
</feature>
<dbReference type="Proteomes" id="UP001374579">
    <property type="component" value="Unassembled WGS sequence"/>
</dbReference>
<dbReference type="InterPro" id="IPR000734">
    <property type="entry name" value="TAG_lipase"/>
</dbReference>
<accession>A0AAN9GQ03</accession>
<dbReference type="InterPro" id="IPR033906">
    <property type="entry name" value="Lipase_N"/>
</dbReference>
<organism evidence="7 8">
    <name type="scientific">Littorina saxatilis</name>
    <dbReference type="NCBI Taxonomy" id="31220"/>
    <lineage>
        <taxon>Eukaryota</taxon>
        <taxon>Metazoa</taxon>
        <taxon>Spiralia</taxon>
        <taxon>Lophotrochozoa</taxon>
        <taxon>Mollusca</taxon>
        <taxon>Gastropoda</taxon>
        <taxon>Caenogastropoda</taxon>
        <taxon>Littorinimorpha</taxon>
        <taxon>Littorinoidea</taxon>
        <taxon>Littorinidae</taxon>
        <taxon>Littorina</taxon>
    </lineage>
</organism>
<comment type="similarity">
    <text evidence="2 4">Belongs to the AB hydrolase superfamily. Lipase family.</text>
</comment>
<evidence type="ECO:0000256" key="1">
    <source>
        <dbReference type="ARBA" id="ARBA00004613"/>
    </source>
</evidence>
<dbReference type="PRINTS" id="PR00821">
    <property type="entry name" value="TAGLIPASE"/>
</dbReference>
<evidence type="ECO:0000259" key="6">
    <source>
        <dbReference type="Pfam" id="PF00151"/>
    </source>
</evidence>
<keyword evidence="5" id="KW-0732">Signal</keyword>
<dbReference type="PANTHER" id="PTHR11610">
    <property type="entry name" value="LIPASE"/>
    <property type="match status" value="1"/>
</dbReference>
<dbReference type="InterPro" id="IPR013818">
    <property type="entry name" value="Lipase"/>
</dbReference>
<dbReference type="PANTHER" id="PTHR11610:SF173">
    <property type="entry name" value="LIPASE DOMAIN-CONTAINING PROTEIN-RELATED"/>
    <property type="match status" value="1"/>
</dbReference>
<proteinExistence type="inferred from homology"/>
<dbReference type="Pfam" id="PF00151">
    <property type="entry name" value="Lipase"/>
    <property type="match status" value="1"/>
</dbReference>
<keyword evidence="3" id="KW-0964">Secreted</keyword>
<feature type="chain" id="PRO_5043048707" description="Lipase domain-containing protein" evidence="5">
    <location>
        <begin position="20"/>
        <end position="345"/>
    </location>
</feature>
<dbReference type="Gene3D" id="3.40.50.1820">
    <property type="entry name" value="alpha/beta hydrolase"/>
    <property type="match status" value="1"/>
</dbReference>